<organism evidence="1">
    <name type="scientific">marine sediment metagenome</name>
    <dbReference type="NCBI Taxonomy" id="412755"/>
    <lineage>
        <taxon>unclassified sequences</taxon>
        <taxon>metagenomes</taxon>
        <taxon>ecological metagenomes</taxon>
    </lineage>
</organism>
<comment type="caution">
    <text evidence="1">The sequence shown here is derived from an EMBL/GenBank/DDBJ whole genome shotgun (WGS) entry which is preliminary data.</text>
</comment>
<evidence type="ECO:0000313" key="1">
    <source>
        <dbReference type="EMBL" id="KKM59974.1"/>
    </source>
</evidence>
<reference evidence="1" key="1">
    <citation type="journal article" date="2015" name="Nature">
        <title>Complex archaea that bridge the gap between prokaryotes and eukaryotes.</title>
        <authorList>
            <person name="Spang A."/>
            <person name="Saw J.H."/>
            <person name="Jorgensen S.L."/>
            <person name="Zaremba-Niedzwiedzka K."/>
            <person name="Martijn J."/>
            <person name="Lind A.E."/>
            <person name="van Eijk R."/>
            <person name="Schleper C."/>
            <person name="Guy L."/>
            <person name="Ettema T.J."/>
        </authorList>
    </citation>
    <scope>NUCLEOTIDE SEQUENCE</scope>
</reference>
<protein>
    <submittedName>
        <fullName evidence="1">Uncharacterized protein</fullName>
    </submittedName>
</protein>
<gene>
    <name evidence="1" type="ORF">LCGC14_1546530</name>
</gene>
<sequence length="89" mass="9357">MSRTADDHRACWQAAKETLGAMLADVGVSSTAVRLNEVMSPESSPAWGGGIVAGMLVADKATDKEKHAIAMQVGVVVKYARALTESEQP</sequence>
<accession>A0A0F9IRF8</accession>
<dbReference type="AlphaFoldDB" id="A0A0F9IRF8"/>
<proteinExistence type="predicted"/>
<dbReference type="EMBL" id="LAZR01011763">
    <property type="protein sequence ID" value="KKM59974.1"/>
    <property type="molecule type" value="Genomic_DNA"/>
</dbReference>
<name>A0A0F9IRF8_9ZZZZ</name>